<dbReference type="AlphaFoldDB" id="A0A919JCX3"/>
<dbReference type="Gene3D" id="3.20.20.70">
    <property type="entry name" value="Aldolase class I"/>
    <property type="match status" value="1"/>
</dbReference>
<dbReference type="Proteomes" id="UP000647172">
    <property type="component" value="Unassembled WGS sequence"/>
</dbReference>
<dbReference type="PROSITE" id="PS50231">
    <property type="entry name" value="RICIN_B_LECTIN"/>
    <property type="match status" value="1"/>
</dbReference>
<accession>A0A919JCX3</accession>
<keyword evidence="4" id="KW-0442">Lipid degradation</keyword>
<keyword evidence="3" id="KW-0746">Sphingolipid metabolism</keyword>
<name>A0A919JCX3_9ACTN</name>
<reference evidence="9" key="1">
    <citation type="submission" date="2021-01" db="EMBL/GenBank/DDBJ databases">
        <title>Whole genome shotgun sequence of Actinoplanes nipponensis NBRC 14063.</title>
        <authorList>
            <person name="Komaki H."/>
            <person name="Tamura T."/>
        </authorList>
    </citation>
    <scope>NUCLEOTIDE SEQUENCE</scope>
    <source>
        <strain evidence="9">NBRC 14063</strain>
    </source>
</reference>
<dbReference type="InterPro" id="IPR013320">
    <property type="entry name" value="ConA-like_dom_sf"/>
</dbReference>
<gene>
    <name evidence="9" type="ORF">Ani05nite_06140</name>
</gene>
<dbReference type="PANTHER" id="PTHR15172">
    <property type="entry name" value="GALACTOCEREBROSIDASE"/>
    <property type="match status" value="1"/>
</dbReference>
<keyword evidence="7" id="KW-1133">Transmembrane helix</keyword>
<dbReference type="EMBL" id="BOMQ01000008">
    <property type="protein sequence ID" value="GIE47080.1"/>
    <property type="molecule type" value="Genomic_DNA"/>
</dbReference>
<dbReference type="InterPro" id="IPR035992">
    <property type="entry name" value="Ricin_B-like_lectins"/>
</dbReference>
<evidence type="ECO:0000256" key="6">
    <source>
        <dbReference type="SAM" id="MobiDB-lite"/>
    </source>
</evidence>
<keyword evidence="10" id="KW-1185">Reference proteome</keyword>
<keyword evidence="4" id="KW-0443">Lipid metabolism</keyword>
<dbReference type="GO" id="GO:0016020">
    <property type="term" value="C:membrane"/>
    <property type="evidence" value="ECO:0007669"/>
    <property type="project" value="GOC"/>
</dbReference>
<dbReference type="CDD" id="cd23418">
    <property type="entry name" value="beta-trefoil_Ricin_XLN-like"/>
    <property type="match status" value="1"/>
</dbReference>
<feature type="region of interest" description="Disordered" evidence="6">
    <location>
        <begin position="1"/>
        <end position="32"/>
    </location>
</feature>
<dbReference type="Gene3D" id="3.20.20.80">
    <property type="entry name" value="Glycosidases"/>
    <property type="match status" value="1"/>
</dbReference>
<feature type="transmembrane region" description="Helical" evidence="7">
    <location>
        <begin position="36"/>
        <end position="55"/>
    </location>
</feature>
<evidence type="ECO:0000313" key="10">
    <source>
        <dbReference type="Proteomes" id="UP000647172"/>
    </source>
</evidence>
<dbReference type="SUPFAM" id="SSF49899">
    <property type="entry name" value="Concanavalin A-like lectins/glucanases"/>
    <property type="match status" value="1"/>
</dbReference>
<dbReference type="Pfam" id="PF02057">
    <property type="entry name" value="Glyco_hydro_59"/>
    <property type="match status" value="1"/>
</dbReference>
<dbReference type="InterPro" id="IPR049161">
    <property type="entry name" value="GH59_cat"/>
</dbReference>
<feature type="domain" description="Ricin B lectin" evidence="8">
    <location>
        <begin position="694"/>
        <end position="821"/>
    </location>
</feature>
<dbReference type="GO" id="GO:0006683">
    <property type="term" value="P:galactosylceramide catabolic process"/>
    <property type="evidence" value="ECO:0007669"/>
    <property type="project" value="InterPro"/>
</dbReference>
<proteinExistence type="inferred from homology"/>
<dbReference type="InterPro" id="IPR049162">
    <property type="entry name" value="GH59_C"/>
</dbReference>
<sequence>MHQPLTGDPTPTAEGNDILMTTREDDRSNGRRRRGWAAVASLLLALAGALIAYPAPAQAATAITINGSSGGRTFDGVGAISGGGGNSRLLYDYPEPQRSDILDYLFKPGYGAAMQIMKVEIGGDTNSTSGAEPSHEHTRGAVNCDRGYEWWMMAQAKARNPNIKLVGLSWGAPGWIGNGNFWSNDSIDYLIAWLGCATSHGLTIDYLGGWNERGRDLTWYKNLRSALNARGYAGVKIVASDDFGWGSADDALRDPAFGAAISVVGSHYVCGYRSAQTSCPSSANAVNSGKTLWASENGSDDYNAGAPALARGINRDYIDGKMTAYLNWPVLAAITPNIPWATTGVAVAPQPWSGYYAIGMSAWVMAHTTQFTAPGWRYLDGASGYLGGNRNNGSYVSLRSPTTGDYSTVIETMDAGSAQDLQFSVTGGLSTGTVRVWSTNVRSSNPADRFVRRADITPSNGSYTLTVQPGYVYSITTTTGAGKGTATSPAQGGLALPYADGFDSYQTGRPAKYLSDHQGSFEVVPCGGGRTGQCVRQMSEQAPIFWTSGHAEAFTLLGDVNWRNYTVSTDVMLEKSGYAQLVGRAGNYNHDGPQNLNAYYLRVADNGSWSIRSNTTAGNQRTLASGTTAALGTGRWHKLALTLNGSTLTAAVDGVTVGSVSDSAWVAGQIGYATGQGVTAQFDNLSVTPLGGSTTPTGEIRGAGSNRCLDVNAQSQSDGATVQIWDCNGGANQRWTATSSNQLTVYGTKCLDAASASAGAQVRIWSCTGGANQQWRINADGTITGVQSGLCLDVTGAGTANGTTVGLWTCNGGSNQRWIRA</sequence>
<protein>
    <recommendedName>
        <fullName evidence="2">galactosylceramidase</fullName>
        <ecNumber evidence="2">3.2.1.46</ecNumber>
    </recommendedName>
    <alternativeName>
        <fullName evidence="5">Galactosylceramidase</fullName>
    </alternativeName>
</protein>
<evidence type="ECO:0000313" key="9">
    <source>
        <dbReference type="EMBL" id="GIE47080.1"/>
    </source>
</evidence>
<evidence type="ECO:0000256" key="5">
    <source>
        <dbReference type="ARBA" id="ARBA00033098"/>
    </source>
</evidence>
<dbReference type="Gene3D" id="2.80.10.50">
    <property type="match status" value="1"/>
</dbReference>
<dbReference type="InterPro" id="IPR000772">
    <property type="entry name" value="Ricin_B_lectin"/>
</dbReference>
<keyword evidence="7" id="KW-0812">Transmembrane</keyword>
<dbReference type="PRINTS" id="PR00850">
    <property type="entry name" value="GLHYDRLASE59"/>
</dbReference>
<comment type="similarity">
    <text evidence="1">Belongs to the glycosyl hydrolase 59 family.</text>
</comment>
<dbReference type="InterPro" id="IPR001286">
    <property type="entry name" value="Glyco_hydro_59"/>
</dbReference>
<dbReference type="SUPFAM" id="SSF50370">
    <property type="entry name" value="Ricin B-like lectins"/>
    <property type="match status" value="1"/>
</dbReference>
<dbReference type="GO" id="GO:0004336">
    <property type="term" value="F:galactosylceramidase activity"/>
    <property type="evidence" value="ECO:0007669"/>
    <property type="project" value="UniProtKB-EC"/>
</dbReference>
<dbReference type="InterPro" id="IPR017853">
    <property type="entry name" value="GH"/>
</dbReference>
<dbReference type="Pfam" id="PF00652">
    <property type="entry name" value="Ricin_B_lectin"/>
    <property type="match status" value="1"/>
</dbReference>
<evidence type="ECO:0000256" key="1">
    <source>
        <dbReference type="ARBA" id="ARBA00005637"/>
    </source>
</evidence>
<keyword evidence="7" id="KW-0472">Membrane</keyword>
<dbReference type="Pfam" id="PF21708">
    <property type="entry name" value="Glyco_hydro_59_C"/>
    <property type="match status" value="1"/>
</dbReference>
<evidence type="ECO:0000256" key="7">
    <source>
        <dbReference type="SAM" id="Phobius"/>
    </source>
</evidence>
<dbReference type="InterPro" id="IPR013785">
    <property type="entry name" value="Aldolase_TIM"/>
</dbReference>
<dbReference type="GO" id="GO:0005764">
    <property type="term" value="C:lysosome"/>
    <property type="evidence" value="ECO:0007669"/>
    <property type="project" value="TreeGrafter"/>
</dbReference>
<dbReference type="Gene3D" id="2.60.120.560">
    <property type="entry name" value="Exo-inulinase, domain 1"/>
    <property type="match status" value="1"/>
</dbReference>
<dbReference type="EC" id="3.2.1.46" evidence="2"/>
<organism evidence="9 10">
    <name type="scientific">Actinoplanes nipponensis</name>
    <dbReference type="NCBI Taxonomy" id="135950"/>
    <lineage>
        <taxon>Bacteria</taxon>
        <taxon>Bacillati</taxon>
        <taxon>Actinomycetota</taxon>
        <taxon>Actinomycetes</taxon>
        <taxon>Micromonosporales</taxon>
        <taxon>Micromonosporaceae</taxon>
        <taxon>Actinoplanes</taxon>
    </lineage>
</organism>
<dbReference type="SMART" id="SM00458">
    <property type="entry name" value="RICIN"/>
    <property type="match status" value="1"/>
</dbReference>
<dbReference type="SUPFAM" id="SSF51445">
    <property type="entry name" value="(Trans)glycosidases"/>
    <property type="match status" value="1"/>
</dbReference>
<evidence type="ECO:0000256" key="3">
    <source>
        <dbReference type="ARBA" id="ARBA00022919"/>
    </source>
</evidence>
<comment type="caution">
    <text evidence="9">The sequence shown here is derived from an EMBL/GenBank/DDBJ whole genome shotgun (WGS) entry which is preliminary data.</text>
</comment>
<dbReference type="PANTHER" id="PTHR15172:SF1">
    <property type="entry name" value="GALACTOCEREBROSIDASE"/>
    <property type="match status" value="1"/>
</dbReference>
<evidence type="ECO:0000256" key="4">
    <source>
        <dbReference type="ARBA" id="ARBA00022963"/>
    </source>
</evidence>
<evidence type="ECO:0000259" key="8">
    <source>
        <dbReference type="SMART" id="SM00458"/>
    </source>
</evidence>
<evidence type="ECO:0000256" key="2">
    <source>
        <dbReference type="ARBA" id="ARBA00012657"/>
    </source>
</evidence>